<dbReference type="InterPro" id="IPR050640">
    <property type="entry name" value="Bact_2-comp_sensor_kinase"/>
</dbReference>
<gene>
    <name evidence="4" type="ORF">ACFQ1M_05550</name>
</gene>
<keyword evidence="4" id="KW-0808">Transferase</keyword>
<evidence type="ECO:0000313" key="4">
    <source>
        <dbReference type="EMBL" id="MFD0861661.1"/>
    </source>
</evidence>
<keyword evidence="1" id="KW-0472">Membrane</keyword>
<dbReference type="GO" id="GO:0016301">
    <property type="term" value="F:kinase activity"/>
    <property type="evidence" value="ECO:0007669"/>
    <property type="project" value="UniProtKB-KW"/>
</dbReference>
<dbReference type="Proteomes" id="UP001596978">
    <property type="component" value="Unassembled WGS sequence"/>
</dbReference>
<dbReference type="InterPro" id="IPR011123">
    <property type="entry name" value="Y_Y_Y"/>
</dbReference>
<dbReference type="Gene3D" id="3.30.565.10">
    <property type="entry name" value="Histidine kinase-like ATPase, C-terminal domain"/>
    <property type="match status" value="1"/>
</dbReference>
<evidence type="ECO:0000256" key="1">
    <source>
        <dbReference type="SAM" id="Phobius"/>
    </source>
</evidence>
<sequence>MLSLFFTFLSLQIGLGQPHDIKNVPVNNNGQSNSFYKKLFLDDEGFLWYTTYDGFVRETPEEHILFPIDYPDKQEPILTATDFLKTKDGRVFLSSNQGTFIINLNTGKTKPLSSVYPNSRKKIIFSSLKEDSEGNIWIGTYTNYIARYDAYDELSLFEVTEIPEKDNVSLSPKNGIVINDILDDGTIILRQDNRWYSFKNGASDLLWDLEDGRTFDRHEESILSDNGEFFPKDTSGSYEYDNSIYRFTYVPSIDKQIIELPCRTTKIIPDSNSIRYREGIGLFLIDNKIIKGVHIIEVNGDFKMVQKDKVDLPFYIFDVVVDPSGVILASSESGITKIRYTNPGFIKYLDDPKEFALSNNISCRGFSENSAGDLYIYTYAGFFKLKKGDDQFKHLRITEKNSGKPLNNAWVYNFYMQNDDTIWAYGYYHSIIKIDLKTNTYEEIGFTGLPRFEDINYFDIVQLDSDNLLIAGELGLHNYNLKTKEFTEVSWLNGQYDLIGIPIFKLFLDRSKNILWVGTLKNGLFRKNLTTNAVTHFSTESSEYQLKDNNIKVLYKDRDQHIWVGTEQGLHSIHPITFKIKKYTIENGLKNDNITGVLEEGDHIWFGTYNGLVRLHKYNGRIQDFYTNDGLPNNEFNNRSAYKTKDGQMYFGGLNGIVRFDPKTISQRAKPSNIILTNLEIYDQVTKQNKNFKYDLASVKELTMPYNKNYATLRFLINDIFNPEKNSYQYKIDGLTEGWVDLGSYNTVRLFGVPPGDYLLQVRGFSSLGNPTNMLNYKIRAYQIFYKKTWFIVLCIFLFLGAIYFWNYYKRKQMRMRFKHQNKIAQLEAKALRAQMNPHFIFNALNGMQSVMLLKGEKEANRYFAAFSKLLRLTLDMSNSEFILLRDEITYLKSYLELEKLRLNDELEVIFEVDKKMDVGDLMIPCMLFQPIIENAIVHGLTPKKQDRIIWIGFHEEDGMVHGNIIDNGIGREAAAKINERYRKNHKSWATHIMNERIHIFNDVNKKKISFNILDLREGETPLGTQVTIQIPIVKKLSIALDQS</sequence>
<name>A0ABW3CYA4_9FLAO</name>
<feature type="transmembrane region" description="Helical" evidence="1">
    <location>
        <begin position="790"/>
        <end position="809"/>
    </location>
</feature>
<organism evidence="4 5">
    <name type="scientific">Sungkyunkwania multivorans</name>
    <dbReference type="NCBI Taxonomy" id="1173618"/>
    <lineage>
        <taxon>Bacteria</taxon>
        <taxon>Pseudomonadati</taxon>
        <taxon>Bacteroidota</taxon>
        <taxon>Flavobacteriia</taxon>
        <taxon>Flavobacteriales</taxon>
        <taxon>Flavobacteriaceae</taxon>
        <taxon>Sungkyunkwania</taxon>
    </lineage>
</organism>
<dbReference type="RefSeq" id="WP_386405094.1">
    <property type="nucleotide sequence ID" value="NZ_JBHTJH010000004.1"/>
</dbReference>
<proteinExistence type="predicted"/>
<dbReference type="EMBL" id="JBHTJH010000004">
    <property type="protein sequence ID" value="MFD0861661.1"/>
    <property type="molecule type" value="Genomic_DNA"/>
</dbReference>
<comment type="caution">
    <text evidence="4">The sequence shown here is derived from an EMBL/GenBank/DDBJ whole genome shotgun (WGS) entry which is preliminary data.</text>
</comment>
<dbReference type="Gene3D" id="2.130.10.10">
    <property type="entry name" value="YVTN repeat-like/Quinoprotein amine dehydrogenase"/>
    <property type="match status" value="2"/>
</dbReference>
<dbReference type="InterPro" id="IPR010559">
    <property type="entry name" value="Sig_transdc_His_kin_internal"/>
</dbReference>
<dbReference type="Pfam" id="PF07495">
    <property type="entry name" value="Y_Y_Y"/>
    <property type="match status" value="1"/>
</dbReference>
<feature type="domain" description="Two component regulator three Y" evidence="3">
    <location>
        <begin position="722"/>
        <end position="770"/>
    </location>
</feature>
<keyword evidence="4" id="KW-0418">Kinase</keyword>
<evidence type="ECO:0000259" key="3">
    <source>
        <dbReference type="Pfam" id="PF07495"/>
    </source>
</evidence>
<evidence type="ECO:0000313" key="5">
    <source>
        <dbReference type="Proteomes" id="UP001596978"/>
    </source>
</evidence>
<keyword evidence="5" id="KW-1185">Reference proteome</keyword>
<dbReference type="InterPro" id="IPR036890">
    <property type="entry name" value="HATPase_C_sf"/>
</dbReference>
<accession>A0ABW3CYA4</accession>
<dbReference type="SUPFAM" id="SSF63829">
    <property type="entry name" value="Calcium-dependent phosphotriesterase"/>
    <property type="match status" value="2"/>
</dbReference>
<evidence type="ECO:0000259" key="2">
    <source>
        <dbReference type="Pfam" id="PF06580"/>
    </source>
</evidence>
<keyword evidence="1" id="KW-1133">Transmembrane helix</keyword>
<feature type="domain" description="Signal transduction histidine kinase internal region" evidence="2">
    <location>
        <begin position="828"/>
        <end position="907"/>
    </location>
</feature>
<dbReference type="InterPro" id="IPR011110">
    <property type="entry name" value="Reg_prop"/>
</dbReference>
<dbReference type="Pfam" id="PF07494">
    <property type="entry name" value="Reg_prop"/>
    <property type="match status" value="2"/>
</dbReference>
<keyword evidence="1" id="KW-0812">Transmembrane</keyword>
<protein>
    <submittedName>
        <fullName evidence="4">Histidine kinase</fullName>
    </submittedName>
</protein>
<dbReference type="Pfam" id="PF06580">
    <property type="entry name" value="His_kinase"/>
    <property type="match status" value="1"/>
</dbReference>
<dbReference type="PANTHER" id="PTHR34220:SF7">
    <property type="entry name" value="SENSOR HISTIDINE KINASE YPDA"/>
    <property type="match status" value="1"/>
</dbReference>
<dbReference type="PANTHER" id="PTHR34220">
    <property type="entry name" value="SENSOR HISTIDINE KINASE YPDA"/>
    <property type="match status" value="1"/>
</dbReference>
<reference evidence="5" key="1">
    <citation type="journal article" date="2019" name="Int. J. Syst. Evol. Microbiol.">
        <title>The Global Catalogue of Microorganisms (GCM) 10K type strain sequencing project: providing services to taxonomists for standard genome sequencing and annotation.</title>
        <authorList>
            <consortium name="The Broad Institute Genomics Platform"/>
            <consortium name="The Broad Institute Genome Sequencing Center for Infectious Disease"/>
            <person name="Wu L."/>
            <person name="Ma J."/>
        </authorList>
    </citation>
    <scope>NUCLEOTIDE SEQUENCE [LARGE SCALE GENOMIC DNA]</scope>
    <source>
        <strain evidence="5">CCUG 62952</strain>
    </source>
</reference>
<dbReference type="SUPFAM" id="SSF55874">
    <property type="entry name" value="ATPase domain of HSP90 chaperone/DNA topoisomerase II/histidine kinase"/>
    <property type="match status" value="1"/>
</dbReference>
<dbReference type="InterPro" id="IPR013783">
    <property type="entry name" value="Ig-like_fold"/>
</dbReference>
<dbReference type="Gene3D" id="2.60.40.10">
    <property type="entry name" value="Immunoglobulins"/>
    <property type="match status" value="1"/>
</dbReference>
<dbReference type="InterPro" id="IPR015943">
    <property type="entry name" value="WD40/YVTN_repeat-like_dom_sf"/>
</dbReference>